<dbReference type="PROSITE" id="PS50893">
    <property type="entry name" value="ABC_TRANSPORTER_2"/>
    <property type="match status" value="2"/>
</dbReference>
<dbReference type="InterPro" id="IPR050107">
    <property type="entry name" value="ABC_carbohydrate_import_ATPase"/>
</dbReference>
<keyword evidence="1" id="KW-0547">Nucleotide-binding</keyword>
<dbReference type="RefSeq" id="WP_142978159.1">
    <property type="nucleotide sequence ID" value="NZ_RKLU01000001.1"/>
</dbReference>
<dbReference type="CDD" id="cd03216">
    <property type="entry name" value="ABC_Carb_Monos_I"/>
    <property type="match status" value="1"/>
</dbReference>
<keyword evidence="6" id="KW-1185">Reference proteome</keyword>
<dbReference type="InterPro" id="IPR003439">
    <property type="entry name" value="ABC_transporter-like_ATP-bd"/>
</dbReference>
<name>A0A8J8PB40_9EURY</name>
<dbReference type="OrthoDB" id="18209at2157"/>
<evidence type="ECO:0000256" key="2">
    <source>
        <dbReference type="ARBA" id="ARBA00022840"/>
    </source>
</evidence>
<feature type="region of interest" description="Disordered" evidence="3">
    <location>
        <begin position="531"/>
        <end position="572"/>
    </location>
</feature>
<protein>
    <submittedName>
        <fullName evidence="5">ABC transporter ATP-binding protein</fullName>
    </submittedName>
</protein>
<dbReference type="CDD" id="cd03215">
    <property type="entry name" value="ABC_Carb_Monos_II"/>
    <property type="match status" value="1"/>
</dbReference>
<dbReference type="Proteomes" id="UP000705823">
    <property type="component" value="Unassembled WGS sequence"/>
</dbReference>
<proteinExistence type="predicted"/>
<evidence type="ECO:0000313" key="5">
    <source>
        <dbReference type="EMBL" id="TQQ83253.1"/>
    </source>
</evidence>
<organism evidence="5 6">
    <name type="scientific">Halonotius terrestris</name>
    <dbReference type="NCBI Taxonomy" id="2487750"/>
    <lineage>
        <taxon>Archaea</taxon>
        <taxon>Methanobacteriati</taxon>
        <taxon>Methanobacteriota</taxon>
        <taxon>Stenosarchaea group</taxon>
        <taxon>Halobacteria</taxon>
        <taxon>Halobacteriales</taxon>
        <taxon>Haloferacaceae</taxon>
        <taxon>Halonotius</taxon>
    </lineage>
</organism>
<evidence type="ECO:0000256" key="3">
    <source>
        <dbReference type="SAM" id="MobiDB-lite"/>
    </source>
</evidence>
<dbReference type="PROSITE" id="PS00211">
    <property type="entry name" value="ABC_TRANSPORTER_1"/>
    <property type="match status" value="1"/>
</dbReference>
<dbReference type="PANTHER" id="PTHR43790">
    <property type="entry name" value="CARBOHYDRATE TRANSPORT ATP-BINDING PROTEIN MG119-RELATED"/>
    <property type="match status" value="1"/>
</dbReference>
<reference evidence="5" key="1">
    <citation type="submission" date="2019-02" db="EMBL/GenBank/DDBJ databases">
        <title>Halonotius sp. a new haloarchaeum isolated from saline soil.</title>
        <authorList>
            <person name="Duran-Viseras A."/>
            <person name="Sanchez-Porro C."/>
            <person name="Ventosa A."/>
        </authorList>
    </citation>
    <scope>NUCLEOTIDE SEQUENCE</scope>
    <source>
        <strain evidence="5">F15B</strain>
    </source>
</reference>
<dbReference type="InterPro" id="IPR027417">
    <property type="entry name" value="P-loop_NTPase"/>
</dbReference>
<comment type="caution">
    <text evidence="5">The sequence shown here is derived from an EMBL/GenBank/DDBJ whole genome shotgun (WGS) entry which is preliminary data.</text>
</comment>
<dbReference type="EMBL" id="RKLU01000001">
    <property type="protein sequence ID" value="TQQ83253.1"/>
    <property type="molecule type" value="Genomic_DNA"/>
</dbReference>
<feature type="domain" description="ABC transporter" evidence="4">
    <location>
        <begin position="7"/>
        <end position="269"/>
    </location>
</feature>
<evidence type="ECO:0000256" key="1">
    <source>
        <dbReference type="ARBA" id="ARBA00022741"/>
    </source>
</evidence>
<dbReference type="Pfam" id="PF00005">
    <property type="entry name" value="ABC_tran"/>
    <property type="match status" value="2"/>
</dbReference>
<evidence type="ECO:0000259" key="4">
    <source>
        <dbReference type="PROSITE" id="PS50893"/>
    </source>
</evidence>
<feature type="domain" description="ABC transporter" evidence="4">
    <location>
        <begin position="286"/>
        <end position="532"/>
    </location>
</feature>
<dbReference type="InterPro" id="IPR017871">
    <property type="entry name" value="ABC_transporter-like_CS"/>
</dbReference>
<dbReference type="AlphaFoldDB" id="A0A8J8PB40"/>
<dbReference type="SUPFAM" id="SSF52540">
    <property type="entry name" value="P-loop containing nucleoside triphosphate hydrolases"/>
    <property type="match status" value="2"/>
</dbReference>
<dbReference type="GO" id="GO:0005524">
    <property type="term" value="F:ATP binding"/>
    <property type="evidence" value="ECO:0007669"/>
    <property type="project" value="UniProtKB-KW"/>
</dbReference>
<sequence length="572" mass="61755">MADHAFLRMEDIYKEFPGVVANDHIDLSVNGGEIHGLLGENGAGKSTLMKILYGLYTPDSGEIYLGDDRLELDTPQDAIDAGIGMVHQHFKLIPRLTVAENVVLGQREPAATFRADNDDSRLPESIRNNRVVKSLAETFSLGLDAPEQRIQELADQYGFDIDVSANVADLDVGQQQRVEILKALYRDVDLLVLDEPTAVLSPTEADRLFDSLSRLADEGLSIIFITHKLGEVTAIADRVTVLREGRRVDTVPVAETTQADLAELMVGREVLFRIEKDDAAHGDPVLEASGLRADDDRGIESLSGLDLTVREGEVVGIAGVSGNGQTELAEALAGIRELTDGDLRIDGADLTGASPRAFVDAGVSFVPEDRLRYGCAEELSVLHNAGMKAYREDRFADGPLLDYDELGRYAESLVEDFDIRGVSDVTDIDAGDLSGGNLQKLILARELDRDPDLLIANQPTRGVDVGAIEFIREAILEQREQGTGVVLLSEDLDEITDLSDRILVIYEGEFVYETTPENADRERLGIEMTGGRVADEPADAVNSPEAVAPTAATDGAESTDSTADVAAAGDGD</sequence>
<dbReference type="Gene3D" id="3.40.50.300">
    <property type="entry name" value="P-loop containing nucleotide triphosphate hydrolases"/>
    <property type="match status" value="2"/>
</dbReference>
<accession>A0A8J8PB40</accession>
<dbReference type="GO" id="GO:0016887">
    <property type="term" value="F:ATP hydrolysis activity"/>
    <property type="evidence" value="ECO:0007669"/>
    <property type="project" value="InterPro"/>
</dbReference>
<dbReference type="PANTHER" id="PTHR43790:SF4">
    <property type="entry name" value="GUANOSINE IMPORT ATP-BINDING PROTEIN NUPO"/>
    <property type="match status" value="1"/>
</dbReference>
<dbReference type="InterPro" id="IPR003593">
    <property type="entry name" value="AAA+_ATPase"/>
</dbReference>
<keyword evidence="2 5" id="KW-0067">ATP-binding</keyword>
<gene>
    <name evidence="5" type="ORF">EGH24_00155</name>
</gene>
<evidence type="ECO:0000313" key="6">
    <source>
        <dbReference type="Proteomes" id="UP000705823"/>
    </source>
</evidence>
<dbReference type="SMART" id="SM00382">
    <property type="entry name" value="AAA"/>
    <property type="match status" value="2"/>
</dbReference>